<comment type="caution">
    <text evidence="1">The sequence shown here is derived from an EMBL/GenBank/DDBJ whole genome shotgun (WGS) entry which is preliminary data.</text>
</comment>
<dbReference type="Proteomes" id="UP001151081">
    <property type="component" value="Unassembled WGS sequence"/>
</dbReference>
<dbReference type="EMBL" id="JAGTJJ010000082">
    <property type="protein sequence ID" value="MDC3988761.1"/>
    <property type="molecule type" value="Genomic_DNA"/>
</dbReference>
<sequence length="227" mass="26622">MAPRYRSFIPKTAFERVIAWYPSGAKERAEYLVGDEVVGERSFHETGEPYSEKPLRRGKSHGTEYDWYEPGVLTFAEPHVDGLPHGTAKQWIDGKLIGTYEMVHGTGIDLWWQLDGDGTRRLTEVCYFRDGRPDGFRWWLVDEERRVFWESHYKQGQLHGVEREWNPGRWRLKRGFPKYWVNGKQVSKRAYLAACKRDPTLPPFRNEDNAPERQFPPEIVKVLGPRA</sequence>
<dbReference type="SUPFAM" id="SSF82185">
    <property type="entry name" value="Histone H3 K4-specific methyltransferase SET7/9 N-terminal domain"/>
    <property type="match status" value="1"/>
</dbReference>
<accession>A0A9X4AYF6</accession>
<proteinExistence type="predicted"/>
<name>A0A9X4AYF6_9BACT</name>
<organism evidence="1 2">
    <name type="scientific">Polyangium jinanense</name>
    <dbReference type="NCBI Taxonomy" id="2829994"/>
    <lineage>
        <taxon>Bacteria</taxon>
        <taxon>Pseudomonadati</taxon>
        <taxon>Myxococcota</taxon>
        <taxon>Polyangia</taxon>
        <taxon>Polyangiales</taxon>
        <taxon>Polyangiaceae</taxon>
        <taxon>Polyangium</taxon>
    </lineage>
</organism>
<dbReference type="Gene3D" id="3.90.930.1">
    <property type="match status" value="1"/>
</dbReference>
<gene>
    <name evidence="1" type="ORF">KEG57_50310</name>
</gene>
<evidence type="ECO:0000313" key="1">
    <source>
        <dbReference type="EMBL" id="MDC3988761.1"/>
    </source>
</evidence>
<evidence type="ECO:0008006" key="3">
    <source>
        <dbReference type="Google" id="ProtNLM"/>
    </source>
</evidence>
<keyword evidence="2" id="KW-1185">Reference proteome</keyword>
<dbReference type="RefSeq" id="WP_272428165.1">
    <property type="nucleotide sequence ID" value="NZ_JAGTJJ010000082.1"/>
</dbReference>
<reference evidence="1 2" key="1">
    <citation type="submission" date="2021-04" db="EMBL/GenBank/DDBJ databases">
        <title>Genome analysis of Polyangium sp.</title>
        <authorList>
            <person name="Li Y."/>
            <person name="Wang J."/>
        </authorList>
    </citation>
    <scope>NUCLEOTIDE SEQUENCE [LARGE SCALE GENOMIC DNA]</scope>
    <source>
        <strain evidence="1 2">SDU14</strain>
    </source>
</reference>
<evidence type="ECO:0000313" key="2">
    <source>
        <dbReference type="Proteomes" id="UP001151081"/>
    </source>
</evidence>
<dbReference type="AlphaFoldDB" id="A0A9X4AYF6"/>
<protein>
    <recommendedName>
        <fullName evidence="3">MORN repeat variant</fullName>
    </recommendedName>
</protein>